<evidence type="ECO:0000256" key="1">
    <source>
        <dbReference type="ARBA" id="ARBA00004141"/>
    </source>
</evidence>
<evidence type="ECO:0000313" key="11">
    <source>
        <dbReference type="EMBL" id="CZS94761.1"/>
    </source>
</evidence>
<dbReference type="Pfam" id="PF14558">
    <property type="entry name" value="TRP_N"/>
    <property type="match status" value="1"/>
</dbReference>
<dbReference type="EMBL" id="FJUX01000020">
    <property type="protein sequence ID" value="CZS94761.1"/>
    <property type="molecule type" value="Genomic_DNA"/>
</dbReference>
<name>A0A1E1K9U0_9HELO</name>
<evidence type="ECO:0000256" key="4">
    <source>
        <dbReference type="ARBA" id="ARBA00022729"/>
    </source>
</evidence>
<reference evidence="12" key="1">
    <citation type="submission" date="2016-03" db="EMBL/GenBank/DDBJ databases">
        <authorList>
            <person name="Guldener U."/>
        </authorList>
    </citation>
    <scope>NUCLEOTIDE SEQUENCE [LARGE SCALE GENOMIC DNA]</scope>
    <source>
        <strain evidence="12">04CH-RAC-A.6.1</strain>
    </source>
</reference>
<feature type="transmembrane region" description="Helical" evidence="8">
    <location>
        <begin position="480"/>
        <end position="500"/>
    </location>
</feature>
<accession>A0A1E1K9U0</accession>
<dbReference type="InterPro" id="IPR032800">
    <property type="entry name" value="TRP_N"/>
</dbReference>
<evidence type="ECO:0000256" key="8">
    <source>
        <dbReference type="SAM" id="Phobius"/>
    </source>
</evidence>
<evidence type="ECO:0000256" key="9">
    <source>
        <dbReference type="SAM" id="SignalP"/>
    </source>
</evidence>
<dbReference type="GO" id="GO:0055085">
    <property type="term" value="P:transmembrane transport"/>
    <property type="evidence" value="ECO:0007669"/>
    <property type="project" value="TreeGrafter"/>
</dbReference>
<dbReference type="GO" id="GO:0009272">
    <property type="term" value="P:fungal-type cell wall biogenesis"/>
    <property type="evidence" value="ECO:0007669"/>
    <property type="project" value="TreeGrafter"/>
</dbReference>
<dbReference type="GO" id="GO:0016020">
    <property type="term" value="C:membrane"/>
    <property type="evidence" value="ECO:0007669"/>
    <property type="project" value="UniProtKB-SubCell"/>
</dbReference>
<protein>
    <submittedName>
        <fullName evidence="11">Related to Calcium_related spray protein</fullName>
    </submittedName>
</protein>
<keyword evidence="5 8" id="KW-1133">Transmembrane helix</keyword>
<feature type="compositionally biased region" description="Low complexity" evidence="7">
    <location>
        <begin position="674"/>
        <end position="683"/>
    </location>
</feature>
<feature type="compositionally biased region" description="Basic and acidic residues" evidence="7">
    <location>
        <begin position="664"/>
        <end position="673"/>
    </location>
</feature>
<feature type="transmembrane region" description="Helical" evidence="8">
    <location>
        <begin position="538"/>
        <end position="559"/>
    </location>
</feature>
<feature type="transmembrane region" description="Helical" evidence="8">
    <location>
        <begin position="340"/>
        <end position="365"/>
    </location>
</feature>
<dbReference type="InterPro" id="IPR010308">
    <property type="entry name" value="TRP_C"/>
</dbReference>
<feature type="transmembrane region" description="Helical" evidence="8">
    <location>
        <begin position="386"/>
        <end position="409"/>
    </location>
</feature>
<gene>
    <name evidence="11" type="ORF">RAG0_04623</name>
</gene>
<feature type="signal peptide" evidence="9">
    <location>
        <begin position="1"/>
        <end position="24"/>
    </location>
</feature>
<comment type="subcellular location">
    <subcellularLocation>
        <location evidence="1">Membrane</location>
        <topology evidence="1">Multi-pass membrane protein</topology>
    </subcellularLocation>
</comment>
<keyword evidence="6 8" id="KW-0472">Membrane</keyword>
<feature type="domain" description="ML-like" evidence="10">
    <location>
        <begin position="26"/>
        <end position="171"/>
    </location>
</feature>
<dbReference type="Proteomes" id="UP000178912">
    <property type="component" value="Unassembled WGS sequence"/>
</dbReference>
<proteinExistence type="inferred from homology"/>
<organism evidence="11 12">
    <name type="scientific">Rhynchosporium agropyri</name>
    <dbReference type="NCBI Taxonomy" id="914238"/>
    <lineage>
        <taxon>Eukaryota</taxon>
        <taxon>Fungi</taxon>
        <taxon>Dikarya</taxon>
        <taxon>Ascomycota</taxon>
        <taxon>Pezizomycotina</taxon>
        <taxon>Leotiomycetes</taxon>
        <taxon>Helotiales</taxon>
        <taxon>Ploettnerulaceae</taxon>
        <taxon>Rhynchosporium</taxon>
    </lineage>
</organism>
<feature type="transmembrane region" description="Helical" evidence="8">
    <location>
        <begin position="506"/>
        <end position="526"/>
    </location>
</feature>
<keyword evidence="12" id="KW-1185">Reference proteome</keyword>
<evidence type="ECO:0000259" key="10">
    <source>
        <dbReference type="SMART" id="SM01320"/>
    </source>
</evidence>
<evidence type="ECO:0000256" key="2">
    <source>
        <dbReference type="ARBA" id="ARBA00010642"/>
    </source>
</evidence>
<dbReference type="PANTHER" id="PTHR31145:SF2">
    <property type="entry name" value="FLAVIN CARRIER PROTEIN 2"/>
    <property type="match status" value="1"/>
</dbReference>
<keyword evidence="3 8" id="KW-0812">Transmembrane</keyword>
<evidence type="ECO:0000256" key="5">
    <source>
        <dbReference type="ARBA" id="ARBA00022989"/>
    </source>
</evidence>
<feature type="transmembrane region" description="Helical" evidence="8">
    <location>
        <begin position="565"/>
        <end position="591"/>
    </location>
</feature>
<evidence type="ECO:0000313" key="12">
    <source>
        <dbReference type="Proteomes" id="UP000178912"/>
    </source>
</evidence>
<dbReference type="AlphaFoldDB" id="A0A1E1K9U0"/>
<feature type="chain" id="PRO_5009445796" evidence="9">
    <location>
        <begin position="25"/>
        <end position="722"/>
    </location>
</feature>
<sequence length="722" mass="79353">MRPSRSSFGAALAAILPLAALSSAERIFQSTSLESCQDNSTITASLFNVAFTPQNQSLSLKFQGQSTHAGNVTFNVTASAYGYTFLKTNLDPCTYAGLTTLCPLDHIEIAFDEKFENISTSVIGDIPGIAFTIPDLDAVVEINMFARGDSRDQSHRLGCVRLRLSNGKTVNQTGVKWATAAIAIIGLLASAIVSGLGHTNTAAHVSLYATALFSYFQNIAIIGLCAIPLPPIVQSWTQDFVWSVGIIRVGFLQNFAMWYQRATGGKPTSILQTLVSKSVQVAKRGLDTHRENFIVEKSLAIVKRAQEVTTTAGGAYIVTGLQRAAFLAPMEPTNLYVTCITFYFIFCLFTLFVISLFKVLCDLAIKLNWMQSQNNRFRDFQDNWRIMLKGTIFRLILIGYAPMMILSLWEFTVVDSPAEVFLAVIFFLGMNGALFLAAFHVMTIARRSGHKHQTPAYLLYTNPTTLKKWGFLFIQFRASAYWYIAPTLFYILLKSFFVGLAQGSGLTQAIVLVIIEAAALIGVSVIRPYMDKTSNSMHIAICVVQFLNAVFLLIFTDVFDGPGLLIGVASLIFFFVNIIFVFVILIIVLVASTMSIVRKDPETRYQPMGDNRGSFIKSQTTLTAELDMLAATAREAGDGEGGYSKEMDVRGMSASPVSRVSRVSRIDTDRGSNLRDSSLSPSSYGGHEDQGGWRPPVPTHQTALTPRASMGSERLSVRSRQR</sequence>
<evidence type="ECO:0000256" key="3">
    <source>
        <dbReference type="ARBA" id="ARBA00022692"/>
    </source>
</evidence>
<feature type="transmembrane region" description="Helical" evidence="8">
    <location>
        <begin position="208"/>
        <end position="229"/>
    </location>
</feature>
<dbReference type="SMART" id="SM01320">
    <property type="entry name" value="TRP_N"/>
    <property type="match status" value="1"/>
</dbReference>
<dbReference type="Pfam" id="PF06011">
    <property type="entry name" value="TRP"/>
    <property type="match status" value="1"/>
</dbReference>
<dbReference type="PANTHER" id="PTHR31145">
    <property type="entry name" value="INTEGRAL MEMBRANE PROTEIN (AFU_ORTHOLOGUE AFUA_7G01610)"/>
    <property type="match status" value="1"/>
</dbReference>
<evidence type="ECO:0000256" key="7">
    <source>
        <dbReference type="SAM" id="MobiDB-lite"/>
    </source>
</evidence>
<comment type="similarity">
    <text evidence="2">Belongs to the transient receptor potential (TRP) ion channel family.</text>
</comment>
<feature type="transmembrane region" description="Helical" evidence="8">
    <location>
        <begin position="177"/>
        <end position="196"/>
    </location>
</feature>
<feature type="transmembrane region" description="Helical" evidence="8">
    <location>
        <begin position="421"/>
        <end position="442"/>
    </location>
</feature>
<keyword evidence="4 9" id="KW-0732">Signal</keyword>
<dbReference type="InterPro" id="IPR040241">
    <property type="entry name" value="TRP_Flc/Pkd2-like"/>
</dbReference>
<evidence type="ECO:0000256" key="6">
    <source>
        <dbReference type="ARBA" id="ARBA00023136"/>
    </source>
</evidence>
<dbReference type="OrthoDB" id="5212126at2759"/>
<feature type="region of interest" description="Disordered" evidence="7">
    <location>
        <begin position="637"/>
        <end position="722"/>
    </location>
</feature>